<accession>A0A366HVT3</accession>
<comment type="subcellular location">
    <subcellularLocation>
        <location evidence="2">Cell inner membrane</location>
        <topology evidence="2">Multi-pass membrane protein</topology>
    </subcellularLocation>
    <subcellularLocation>
        <location evidence="10">Cell membrane</location>
        <topology evidence="10">Multi-pass membrane protein</topology>
    </subcellularLocation>
</comment>
<feature type="transmembrane region" description="Helical" evidence="10">
    <location>
        <begin position="97"/>
        <end position="115"/>
    </location>
</feature>
<keyword evidence="7" id="KW-0029">Amino-acid transport</keyword>
<organism evidence="12 13">
    <name type="scientific">Roseimicrobium gellanilyticum</name>
    <dbReference type="NCBI Taxonomy" id="748857"/>
    <lineage>
        <taxon>Bacteria</taxon>
        <taxon>Pseudomonadati</taxon>
        <taxon>Verrucomicrobiota</taxon>
        <taxon>Verrucomicrobiia</taxon>
        <taxon>Verrucomicrobiales</taxon>
        <taxon>Verrucomicrobiaceae</taxon>
        <taxon>Roseimicrobium</taxon>
    </lineage>
</organism>
<dbReference type="EMBL" id="QNRR01000001">
    <property type="protein sequence ID" value="RBP47408.1"/>
    <property type="molecule type" value="Genomic_DNA"/>
</dbReference>
<dbReference type="NCBIfam" id="TIGR01726">
    <property type="entry name" value="HEQRo_perm_3TM"/>
    <property type="match status" value="1"/>
</dbReference>
<comment type="caution">
    <text evidence="12">The sequence shown here is derived from an EMBL/GenBank/DDBJ whole genome shotgun (WGS) entry which is preliminary data.</text>
</comment>
<dbReference type="Pfam" id="PF00528">
    <property type="entry name" value="BPD_transp_1"/>
    <property type="match status" value="1"/>
</dbReference>
<keyword evidence="8 10" id="KW-1133">Transmembrane helix</keyword>
<keyword evidence="5" id="KW-1003">Cell membrane</keyword>
<gene>
    <name evidence="12" type="ORF">DES53_101205</name>
</gene>
<dbReference type="GO" id="GO:0006865">
    <property type="term" value="P:amino acid transport"/>
    <property type="evidence" value="ECO:0007669"/>
    <property type="project" value="UniProtKB-KW"/>
</dbReference>
<evidence type="ECO:0000256" key="7">
    <source>
        <dbReference type="ARBA" id="ARBA00022970"/>
    </source>
</evidence>
<keyword evidence="6 10" id="KW-0812">Transmembrane</keyword>
<evidence type="ECO:0000256" key="5">
    <source>
        <dbReference type="ARBA" id="ARBA00022475"/>
    </source>
</evidence>
<dbReference type="InterPro" id="IPR010065">
    <property type="entry name" value="AA_ABC_transptr_permease_3TM"/>
</dbReference>
<dbReference type="GO" id="GO:0022857">
    <property type="term" value="F:transmembrane transporter activity"/>
    <property type="evidence" value="ECO:0007669"/>
    <property type="project" value="InterPro"/>
</dbReference>
<dbReference type="AlphaFoldDB" id="A0A366HVT3"/>
<dbReference type="InterPro" id="IPR000515">
    <property type="entry name" value="MetI-like"/>
</dbReference>
<evidence type="ECO:0000313" key="12">
    <source>
        <dbReference type="EMBL" id="RBP47408.1"/>
    </source>
</evidence>
<dbReference type="InterPro" id="IPR043429">
    <property type="entry name" value="ArtM/GltK/GlnP/TcyL/YhdX-like"/>
</dbReference>
<dbReference type="GO" id="GO:0043190">
    <property type="term" value="C:ATP-binding cassette (ABC) transporter complex"/>
    <property type="evidence" value="ECO:0007669"/>
    <property type="project" value="InterPro"/>
</dbReference>
<dbReference type="InterPro" id="IPR035906">
    <property type="entry name" value="MetI-like_sf"/>
</dbReference>
<evidence type="ECO:0000313" key="13">
    <source>
        <dbReference type="Proteomes" id="UP000253426"/>
    </source>
</evidence>
<dbReference type="CDD" id="cd06261">
    <property type="entry name" value="TM_PBP2"/>
    <property type="match status" value="1"/>
</dbReference>
<evidence type="ECO:0000256" key="10">
    <source>
        <dbReference type="RuleBase" id="RU363032"/>
    </source>
</evidence>
<dbReference type="PANTHER" id="PTHR30614:SF20">
    <property type="entry name" value="GLUTAMINE TRANSPORT SYSTEM PERMEASE PROTEIN GLNP"/>
    <property type="match status" value="1"/>
</dbReference>
<name>A0A366HVT3_9BACT</name>
<feature type="transmembrane region" description="Helical" evidence="10">
    <location>
        <begin position="55"/>
        <end position="77"/>
    </location>
</feature>
<dbReference type="SUPFAM" id="SSF161098">
    <property type="entry name" value="MetI-like"/>
    <property type="match status" value="1"/>
</dbReference>
<evidence type="ECO:0000259" key="11">
    <source>
        <dbReference type="PROSITE" id="PS50928"/>
    </source>
</evidence>
<keyword evidence="4 10" id="KW-0813">Transport</keyword>
<evidence type="ECO:0000256" key="4">
    <source>
        <dbReference type="ARBA" id="ARBA00022448"/>
    </source>
</evidence>
<feature type="transmembrane region" description="Helical" evidence="10">
    <location>
        <begin position="14"/>
        <end position="35"/>
    </location>
</feature>
<dbReference type="OrthoDB" id="9811552at2"/>
<dbReference type="Proteomes" id="UP000253426">
    <property type="component" value="Unassembled WGS sequence"/>
</dbReference>
<proteinExistence type="inferred from homology"/>
<dbReference type="RefSeq" id="WP_113956347.1">
    <property type="nucleotide sequence ID" value="NZ_QNRR01000001.1"/>
</dbReference>
<comment type="function">
    <text evidence="1">Part of the binding-protein-dependent transport system for glutamine; probably responsible for the translocation of the substrate across the membrane.</text>
</comment>
<feature type="domain" description="ABC transmembrane type-1" evidence="11">
    <location>
        <begin position="55"/>
        <end position="243"/>
    </location>
</feature>
<sequence>MNPATANRPLLREVAWALMLSAACILVVYGVFAIIQYRWQWDAIWLRRVLILKGWGTTVLISIIGMVASILIGMALMLGQRSPFIPVRQFSRAVVELIRGMPLLVLLLLGYYGVANAFRIHQALPVAVVLLALFQGAYLAEIFRGAWESIGASQIEAARAVGFDRYQTWRFVIFPQALRRALPGTAGQLVSLVKDSSLLSVIGVQELTQAVRSANAQAYTALEGYVPLALLYLVLTLPISWWARRLEERYKYET</sequence>
<reference evidence="12 13" key="1">
    <citation type="submission" date="2018-06" db="EMBL/GenBank/DDBJ databases">
        <title>Genomic Encyclopedia of Type Strains, Phase IV (KMG-IV): sequencing the most valuable type-strain genomes for metagenomic binning, comparative biology and taxonomic classification.</title>
        <authorList>
            <person name="Goeker M."/>
        </authorList>
    </citation>
    <scope>NUCLEOTIDE SEQUENCE [LARGE SCALE GENOMIC DNA]</scope>
    <source>
        <strain evidence="12 13">DSM 25532</strain>
    </source>
</reference>
<dbReference type="Gene3D" id="1.10.3720.10">
    <property type="entry name" value="MetI-like"/>
    <property type="match status" value="1"/>
</dbReference>
<evidence type="ECO:0000256" key="6">
    <source>
        <dbReference type="ARBA" id="ARBA00022692"/>
    </source>
</evidence>
<protein>
    <submittedName>
        <fullName evidence="12">Amino acid ABC transporter membrane protein (PAAT family)</fullName>
    </submittedName>
</protein>
<evidence type="ECO:0000256" key="2">
    <source>
        <dbReference type="ARBA" id="ARBA00004429"/>
    </source>
</evidence>
<evidence type="ECO:0000256" key="3">
    <source>
        <dbReference type="ARBA" id="ARBA00010072"/>
    </source>
</evidence>
<comment type="similarity">
    <text evidence="3">Belongs to the binding-protein-dependent transport system permease family. HisMQ subfamily.</text>
</comment>
<feature type="transmembrane region" description="Helical" evidence="10">
    <location>
        <begin position="225"/>
        <end position="243"/>
    </location>
</feature>
<feature type="transmembrane region" description="Helical" evidence="10">
    <location>
        <begin position="122"/>
        <end position="140"/>
    </location>
</feature>
<evidence type="ECO:0000256" key="1">
    <source>
        <dbReference type="ARBA" id="ARBA00003159"/>
    </source>
</evidence>
<keyword evidence="9 10" id="KW-0472">Membrane</keyword>
<evidence type="ECO:0000256" key="9">
    <source>
        <dbReference type="ARBA" id="ARBA00023136"/>
    </source>
</evidence>
<keyword evidence="13" id="KW-1185">Reference proteome</keyword>
<dbReference type="PROSITE" id="PS50928">
    <property type="entry name" value="ABC_TM1"/>
    <property type="match status" value="1"/>
</dbReference>
<dbReference type="PANTHER" id="PTHR30614">
    <property type="entry name" value="MEMBRANE COMPONENT OF AMINO ACID ABC TRANSPORTER"/>
    <property type="match status" value="1"/>
</dbReference>
<evidence type="ECO:0000256" key="8">
    <source>
        <dbReference type="ARBA" id="ARBA00022989"/>
    </source>
</evidence>